<sequence>MAERETQQQQRQWSQLPRDLLMLIASKTGTTPIDTLRLRAVCSSWRSSIPPFNQTLDFSLLKLPRPLPPFPPLNCYTHYSLAQSTIYLLQPPPPPSPSSTTDDDLSLPWLLRVEKVAENGKLHLLNPISETPIDVVPKSFPKSLNLLDFRVSEITKAYSLKVESGFSRSQCESVGVKRVVVSSSPWNGGADGSDYAVMAIFAGYLDFFKVGDQKWSPIDPDNRNYWDVIYHKGKFYAVDNKGRCVVIGCDLKANEVAFLKGNEWLKLVTLLTLGDDLYLVVETVKTKQVDTFDESTNSSPVDDGLVHLTVKVIVMFYKLNEADKEWEEVIDLTDQVFFVGDICSYSVSAQGFPGLIGNCVYFPENMFNIYNEEEKKLGKFWGDTGVYNLEDGSFGPLASFPSHWPIFWPPPPWL</sequence>
<dbReference type="EMBL" id="CM037159">
    <property type="protein sequence ID" value="KAH7867050.1"/>
    <property type="molecule type" value="Genomic_DNA"/>
</dbReference>
<proteinExistence type="predicted"/>
<evidence type="ECO:0000313" key="1">
    <source>
        <dbReference type="EMBL" id="KAH7867050.1"/>
    </source>
</evidence>
<reference evidence="1 2" key="1">
    <citation type="journal article" date="2021" name="Hortic Res">
        <title>High-quality reference genome and annotation aids understanding of berry development for evergreen blueberry (Vaccinium darrowii).</title>
        <authorList>
            <person name="Yu J."/>
            <person name="Hulse-Kemp A.M."/>
            <person name="Babiker E."/>
            <person name="Staton M."/>
        </authorList>
    </citation>
    <scope>NUCLEOTIDE SEQUENCE [LARGE SCALE GENOMIC DNA]</scope>
    <source>
        <strain evidence="2">cv. NJ 8807/NJ 8810</strain>
        <tissue evidence="1">Young leaf</tissue>
    </source>
</reference>
<protein>
    <submittedName>
        <fullName evidence="1">Uncharacterized protein</fullName>
    </submittedName>
</protein>
<gene>
    <name evidence="1" type="ORF">Vadar_028267</name>
</gene>
<dbReference type="Proteomes" id="UP000828048">
    <property type="component" value="Chromosome 9"/>
</dbReference>
<evidence type="ECO:0000313" key="2">
    <source>
        <dbReference type="Proteomes" id="UP000828048"/>
    </source>
</evidence>
<name>A0ACB7ZPK3_9ERIC</name>
<comment type="caution">
    <text evidence="1">The sequence shown here is derived from an EMBL/GenBank/DDBJ whole genome shotgun (WGS) entry which is preliminary data.</text>
</comment>
<keyword evidence="2" id="KW-1185">Reference proteome</keyword>
<organism evidence="1 2">
    <name type="scientific">Vaccinium darrowii</name>
    <dbReference type="NCBI Taxonomy" id="229202"/>
    <lineage>
        <taxon>Eukaryota</taxon>
        <taxon>Viridiplantae</taxon>
        <taxon>Streptophyta</taxon>
        <taxon>Embryophyta</taxon>
        <taxon>Tracheophyta</taxon>
        <taxon>Spermatophyta</taxon>
        <taxon>Magnoliopsida</taxon>
        <taxon>eudicotyledons</taxon>
        <taxon>Gunneridae</taxon>
        <taxon>Pentapetalae</taxon>
        <taxon>asterids</taxon>
        <taxon>Ericales</taxon>
        <taxon>Ericaceae</taxon>
        <taxon>Vaccinioideae</taxon>
        <taxon>Vaccinieae</taxon>
        <taxon>Vaccinium</taxon>
    </lineage>
</organism>
<accession>A0ACB7ZPK3</accession>